<keyword evidence="1" id="KW-0596">Phosphopantetheine</keyword>
<dbReference type="Pfam" id="PF02801">
    <property type="entry name" value="Ketoacyl-synt_C"/>
    <property type="match status" value="1"/>
</dbReference>
<dbReference type="PANTHER" id="PTHR43775:SF37">
    <property type="entry name" value="SI:DKEY-61P9.11"/>
    <property type="match status" value="1"/>
</dbReference>
<evidence type="ECO:0000313" key="5">
    <source>
        <dbReference type="EMBL" id="KIJ47810.1"/>
    </source>
</evidence>
<evidence type="ECO:0000256" key="1">
    <source>
        <dbReference type="ARBA" id="ARBA00022450"/>
    </source>
</evidence>
<dbReference type="OrthoDB" id="329835at2759"/>
<evidence type="ECO:0000256" key="2">
    <source>
        <dbReference type="ARBA" id="ARBA00022553"/>
    </source>
</evidence>
<dbReference type="GO" id="GO:0006633">
    <property type="term" value="P:fatty acid biosynthetic process"/>
    <property type="evidence" value="ECO:0007669"/>
    <property type="project" value="TreeGrafter"/>
</dbReference>
<feature type="domain" description="Ketosynthase family 3 (KS3)" evidence="4">
    <location>
        <begin position="8"/>
        <end position="428"/>
    </location>
</feature>
<evidence type="ECO:0000313" key="6">
    <source>
        <dbReference type="Proteomes" id="UP000054279"/>
    </source>
</evidence>
<name>A0A0C9W4K7_SPHS4</name>
<dbReference type="Pfam" id="PF16197">
    <property type="entry name" value="KAsynt_C_assoc"/>
    <property type="match status" value="1"/>
</dbReference>
<dbReference type="SMART" id="SM00825">
    <property type="entry name" value="PKS_KS"/>
    <property type="match status" value="1"/>
</dbReference>
<gene>
    <name evidence="5" type="ORF">M422DRAFT_248376</name>
</gene>
<dbReference type="Pfam" id="PF00109">
    <property type="entry name" value="ketoacyl-synt"/>
    <property type="match status" value="1"/>
</dbReference>
<organism evidence="5 6">
    <name type="scientific">Sphaerobolus stellatus (strain SS14)</name>
    <dbReference type="NCBI Taxonomy" id="990650"/>
    <lineage>
        <taxon>Eukaryota</taxon>
        <taxon>Fungi</taxon>
        <taxon>Dikarya</taxon>
        <taxon>Basidiomycota</taxon>
        <taxon>Agaricomycotina</taxon>
        <taxon>Agaricomycetes</taxon>
        <taxon>Phallomycetidae</taxon>
        <taxon>Geastrales</taxon>
        <taxon>Sphaerobolaceae</taxon>
        <taxon>Sphaerobolus</taxon>
    </lineage>
</organism>
<dbReference type="CDD" id="cd00833">
    <property type="entry name" value="PKS"/>
    <property type="match status" value="1"/>
</dbReference>
<evidence type="ECO:0000259" key="4">
    <source>
        <dbReference type="PROSITE" id="PS52004"/>
    </source>
</evidence>
<dbReference type="HOGENOM" id="CLU_000022_16_2_1"/>
<dbReference type="PANTHER" id="PTHR43775">
    <property type="entry name" value="FATTY ACID SYNTHASE"/>
    <property type="match status" value="1"/>
</dbReference>
<comment type="similarity">
    <text evidence="3">Belongs to the thiolase-like superfamily. Beta-ketoacyl-ACP synthases family.</text>
</comment>
<dbReference type="InterPro" id="IPR050091">
    <property type="entry name" value="PKS_NRPS_Biosynth_Enz"/>
</dbReference>
<evidence type="ECO:0000256" key="3">
    <source>
        <dbReference type="RuleBase" id="RU003694"/>
    </source>
</evidence>
<dbReference type="AlphaFoldDB" id="A0A0C9W4K7"/>
<sequence>MPSTSSSSIPIAIVGIAAQLPSGHAAPTNFDHKEFFDFLLDKGEAYERIPMERFNIDSYKGTDLGHVCTEYGAFLKHTDQLDHVELGITSKDAKSMSVSTRKLIELSFLALLDSGIDYRGQNVGCFASGIVFDVLSLSEPDEFEARGSFGGPPAMIANRISYHLDLLGPSVPVDTACSSSLTATHLAVQSIRSGDCDSAVVGGIQLNHRFVDWVQYSQGGILAPDGKCKPFDASADGFSRGEAGVAVVLKRLDKAMEDGDHIYATILGTGINSSGSAAPVNAPVATAQRDAMQRAWKQSGRDPKEVDFVEVHATGTAAGDPTEANWVGEVFHRDDELLLGSVKGNIGHTEIAAFLASLAKAINIFRTGVIPPNVNLTTLNPRIKWDEYRLRVPVEQTPLPCRSKTGRSLIALSSSGIGGSNGHVVLEAPPAKPLSNGEQPDILDLSRPLLLMAAALSPLDIR</sequence>
<dbReference type="InterPro" id="IPR032821">
    <property type="entry name" value="PKS_assoc"/>
</dbReference>
<keyword evidence="6" id="KW-1185">Reference proteome</keyword>
<keyword evidence="2" id="KW-0597">Phosphoprotein</keyword>
<dbReference type="SUPFAM" id="SSF53901">
    <property type="entry name" value="Thiolase-like"/>
    <property type="match status" value="1"/>
</dbReference>
<dbReference type="InterPro" id="IPR014031">
    <property type="entry name" value="Ketoacyl_synth_C"/>
</dbReference>
<dbReference type="InterPro" id="IPR020841">
    <property type="entry name" value="PKS_Beta-ketoAc_synthase_dom"/>
</dbReference>
<dbReference type="GO" id="GO:0004312">
    <property type="term" value="F:fatty acid synthase activity"/>
    <property type="evidence" value="ECO:0007669"/>
    <property type="project" value="TreeGrafter"/>
</dbReference>
<accession>A0A0C9W4K7</accession>
<dbReference type="Proteomes" id="UP000054279">
    <property type="component" value="Unassembled WGS sequence"/>
</dbReference>
<dbReference type="PROSITE" id="PS52004">
    <property type="entry name" value="KS3_2"/>
    <property type="match status" value="1"/>
</dbReference>
<proteinExistence type="inferred from homology"/>
<dbReference type="EMBL" id="KN837100">
    <property type="protein sequence ID" value="KIJ47810.1"/>
    <property type="molecule type" value="Genomic_DNA"/>
</dbReference>
<dbReference type="Gene3D" id="3.40.47.10">
    <property type="match status" value="1"/>
</dbReference>
<dbReference type="InterPro" id="IPR016039">
    <property type="entry name" value="Thiolase-like"/>
</dbReference>
<reference evidence="5 6" key="1">
    <citation type="submission" date="2014-06" db="EMBL/GenBank/DDBJ databases">
        <title>Evolutionary Origins and Diversification of the Mycorrhizal Mutualists.</title>
        <authorList>
            <consortium name="DOE Joint Genome Institute"/>
            <consortium name="Mycorrhizal Genomics Consortium"/>
            <person name="Kohler A."/>
            <person name="Kuo A."/>
            <person name="Nagy L.G."/>
            <person name="Floudas D."/>
            <person name="Copeland A."/>
            <person name="Barry K.W."/>
            <person name="Cichocki N."/>
            <person name="Veneault-Fourrey C."/>
            <person name="LaButti K."/>
            <person name="Lindquist E.A."/>
            <person name="Lipzen A."/>
            <person name="Lundell T."/>
            <person name="Morin E."/>
            <person name="Murat C."/>
            <person name="Riley R."/>
            <person name="Ohm R."/>
            <person name="Sun H."/>
            <person name="Tunlid A."/>
            <person name="Henrissat B."/>
            <person name="Grigoriev I.V."/>
            <person name="Hibbett D.S."/>
            <person name="Martin F."/>
        </authorList>
    </citation>
    <scope>NUCLEOTIDE SEQUENCE [LARGE SCALE GENOMIC DNA]</scope>
    <source>
        <strain evidence="5 6">SS14</strain>
    </source>
</reference>
<keyword evidence="3" id="KW-0808">Transferase</keyword>
<protein>
    <recommendedName>
        <fullName evidence="4">Ketosynthase family 3 (KS3) domain-containing protein</fullName>
    </recommendedName>
</protein>
<dbReference type="InterPro" id="IPR014030">
    <property type="entry name" value="Ketoacyl_synth_N"/>
</dbReference>